<dbReference type="Pfam" id="PF05270">
    <property type="entry name" value="AbfB"/>
    <property type="match status" value="1"/>
</dbReference>
<dbReference type="RefSeq" id="WP_344872282.1">
    <property type="nucleotide sequence ID" value="NZ_BAABAL010000005.1"/>
</dbReference>
<dbReference type="EMBL" id="BAABAL010000005">
    <property type="protein sequence ID" value="GAA3997111.1"/>
    <property type="molecule type" value="Genomic_DNA"/>
</dbReference>
<keyword evidence="8" id="KW-1185">Reference proteome</keyword>
<evidence type="ECO:0000313" key="8">
    <source>
        <dbReference type="Proteomes" id="UP001501747"/>
    </source>
</evidence>
<keyword evidence="3 5" id="KW-0378">Hydrolase</keyword>
<organism evidence="7 8">
    <name type="scientific">Allokutzneria multivorans</name>
    <dbReference type="NCBI Taxonomy" id="1142134"/>
    <lineage>
        <taxon>Bacteria</taxon>
        <taxon>Bacillati</taxon>
        <taxon>Actinomycetota</taxon>
        <taxon>Actinomycetes</taxon>
        <taxon>Pseudonocardiales</taxon>
        <taxon>Pseudonocardiaceae</taxon>
        <taxon>Allokutzneria</taxon>
    </lineage>
</organism>
<feature type="domain" description="Alpha-L-arabinofuranosidase B arabinose-binding" evidence="6">
    <location>
        <begin position="38"/>
        <end position="172"/>
    </location>
</feature>
<keyword evidence="4 5" id="KW-0326">Glycosidase</keyword>
<dbReference type="CDD" id="cd18820">
    <property type="entry name" value="GH43_LbAraf43-like"/>
    <property type="match status" value="1"/>
</dbReference>
<name>A0ABP7RGD1_9PSEU</name>
<dbReference type="PANTHER" id="PTHR43817:SF1">
    <property type="entry name" value="HYDROLASE, FAMILY 43, PUTATIVE (AFU_ORTHOLOGUE AFUA_3G01660)-RELATED"/>
    <property type="match status" value="1"/>
</dbReference>
<gene>
    <name evidence="7" type="ORF">GCM10022247_16410</name>
</gene>
<dbReference type="InterPro" id="IPR006710">
    <property type="entry name" value="Glyco_hydro_43"/>
</dbReference>
<keyword evidence="2" id="KW-0732">Signal</keyword>
<comment type="similarity">
    <text evidence="1 5">Belongs to the glycosyl hydrolase 43 family.</text>
</comment>
<dbReference type="SUPFAM" id="SSF75005">
    <property type="entry name" value="Arabinanase/levansucrase/invertase"/>
    <property type="match status" value="1"/>
</dbReference>
<evidence type="ECO:0000259" key="6">
    <source>
        <dbReference type="Pfam" id="PF05270"/>
    </source>
</evidence>
<dbReference type="SUPFAM" id="SSF110221">
    <property type="entry name" value="AbfB domain"/>
    <property type="match status" value="1"/>
</dbReference>
<dbReference type="CDD" id="cd23399">
    <property type="entry name" value="beta-trefoil_ABD_ABFB"/>
    <property type="match status" value="1"/>
</dbReference>
<proteinExistence type="inferred from homology"/>
<evidence type="ECO:0000256" key="5">
    <source>
        <dbReference type="RuleBase" id="RU361187"/>
    </source>
</evidence>
<dbReference type="InterPro" id="IPR023296">
    <property type="entry name" value="Glyco_hydro_beta-prop_sf"/>
</dbReference>
<reference evidence="8" key="1">
    <citation type="journal article" date="2019" name="Int. J. Syst. Evol. Microbiol.">
        <title>The Global Catalogue of Microorganisms (GCM) 10K type strain sequencing project: providing services to taxonomists for standard genome sequencing and annotation.</title>
        <authorList>
            <consortium name="The Broad Institute Genomics Platform"/>
            <consortium name="The Broad Institute Genome Sequencing Center for Infectious Disease"/>
            <person name="Wu L."/>
            <person name="Ma J."/>
        </authorList>
    </citation>
    <scope>NUCLEOTIDE SEQUENCE [LARGE SCALE GENOMIC DNA]</scope>
    <source>
        <strain evidence="8">JCM 17342</strain>
    </source>
</reference>
<evidence type="ECO:0000256" key="4">
    <source>
        <dbReference type="ARBA" id="ARBA00023295"/>
    </source>
</evidence>
<comment type="caution">
    <text evidence="7">The sequence shown here is derived from an EMBL/GenBank/DDBJ whole genome shotgun (WGS) entry which is preliminary data.</text>
</comment>
<dbReference type="Proteomes" id="UP001501747">
    <property type="component" value="Unassembled WGS sequence"/>
</dbReference>
<protein>
    <recommendedName>
        <fullName evidence="6">Alpha-L-arabinofuranosidase B arabinose-binding domain-containing protein</fullName>
    </recommendedName>
</protein>
<dbReference type="InterPro" id="IPR007934">
    <property type="entry name" value="AbfB_ABD"/>
</dbReference>
<dbReference type="Gene3D" id="2.80.10.50">
    <property type="match status" value="1"/>
</dbReference>
<dbReference type="PANTHER" id="PTHR43817">
    <property type="entry name" value="GLYCOSYL HYDROLASE"/>
    <property type="match status" value="1"/>
</dbReference>
<evidence type="ECO:0000256" key="1">
    <source>
        <dbReference type="ARBA" id="ARBA00009865"/>
    </source>
</evidence>
<sequence>MRGWGSRLIVLLAAVVVGVAGLPGTAPPAQAAAGEVVSIRSHNFPNAYFRHADWLGRIADVFPDSADLVKEDATWELRPGLANSSCLSLEARNYKNHYLRHRNGEVVLERQSEDFGFRQDATFCKVPGLADANGFSLRALQFPNAYLRHAFGLLKLNDYDGGELFRQDATFHTAAPWITGRFYNPILNAGADPSMVIHNGQYNLVQGDFYNDDDIVIRQASTVEGLRTATPHVVWRNPACPAVACKEIWAPELQRIGDRWWIFFTGQDGSGGHTHRMYALRSTTSEITSRYDFLGEQKLPGDTWAIDGTYLTHQGKDYYLWSGWESQSANRVQHLYIARMQDPMTPIGDRVRISSPTQPWETVPNGLGILINEGPQPIVAPNGRLSVVYSANGSFTNDYCLGRLTLDGDPMNPASWTKSGGSVFSGVHTATSPGHNGFVTIGGRPWIVYHANMDPGTGWPGRSVRIQPMSFDAAGLPVLGVPTYIHQGIPLPS</sequence>
<accession>A0ABP7RGD1</accession>
<evidence type="ECO:0000256" key="3">
    <source>
        <dbReference type="ARBA" id="ARBA00022801"/>
    </source>
</evidence>
<evidence type="ECO:0000313" key="7">
    <source>
        <dbReference type="EMBL" id="GAA3997111.1"/>
    </source>
</evidence>
<evidence type="ECO:0000256" key="2">
    <source>
        <dbReference type="ARBA" id="ARBA00022729"/>
    </source>
</evidence>
<dbReference type="Gene3D" id="2.115.10.20">
    <property type="entry name" value="Glycosyl hydrolase domain, family 43"/>
    <property type="match status" value="1"/>
</dbReference>
<dbReference type="InterPro" id="IPR036195">
    <property type="entry name" value="AbfB_ABD_sf"/>
</dbReference>
<dbReference type="Pfam" id="PF04616">
    <property type="entry name" value="Glyco_hydro_43"/>
    <property type="match status" value="1"/>
</dbReference>